<organism evidence="2 3">
    <name type="scientific">Candidula unifasciata</name>
    <dbReference type="NCBI Taxonomy" id="100452"/>
    <lineage>
        <taxon>Eukaryota</taxon>
        <taxon>Metazoa</taxon>
        <taxon>Spiralia</taxon>
        <taxon>Lophotrochozoa</taxon>
        <taxon>Mollusca</taxon>
        <taxon>Gastropoda</taxon>
        <taxon>Heterobranchia</taxon>
        <taxon>Euthyneura</taxon>
        <taxon>Panpulmonata</taxon>
        <taxon>Eupulmonata</taxon>
        <taxon>Stylommatophora</taxon>
        <taxon>Helicina</taxon>
        <taxon>Helicoidea</taxon>
        <taxon>Geomitridae</taxon>
        <taxon>Candidula</taxon>
    </lineage>
</organism>
<feature type="non-terminal residue" evidence="2">
    <location>
        <position position="1"/>
    </location>
</feature>
<comment type="caution">
    <text evidence="2">The sequence shown here is derived from an EMBL/GenBank/DDBJ whole genome shotgun (WGS) entry which is preliminary data.</text>
</comment>
<keyword evidence="3" id="KW-1185">Reference proteome</keyword>
<dbReference type="EMBL" id="CAJHNH020000603">
    <property type="protein sequence ID" value="CAG5118765.1"/>
    <property type="molecule type" value="Genomic_DNA"/>
</dbReference>
<feature type="region of interest" description="Disordered" evidence="1">
    <location>
        <begin position="1"/>
        <end position="51"/>
    </location>
</feature>
<dbReference type="Proteomes" id="UP000678393">
    <property type="component" value="Unassembled WGS sequence"/>
</dbReference>
<evidence type="ECO:0000256" key="1">
    <source>
        <dbReference type="SAM" id="MobiDB-lite"/>
    </source>
</evidence>
<evidence type="ECO:0000313" key="2">
    <source>
        <dbReference type="EMBL" id="CAG5118765.1"/>
    </source>
</evidence>
<sequence>MEKTGERNENEEKVNQKEEEGTKGTGNTHAVAKCHDVHFNLTHSQSQRATI</sequence>
<feature type="compositionally biased region" description="Basic and acidic residues" evidence="1">
    <location>
        <begin position="1"/>
        <end position="22"/>
    </location>
</feature>
<reference evidence="2" key="1">
    <citation type="submission" date="2021-04" db="EMBL/GenBank/DDBJ databases">
        <authorList>
            <consortium name="Molecular Ecology Group"/>
        </authorList>
    </citation>
    <scope>NUCLEOTIDE SEQUENCE</scope>
</reference>
<accession>A0A8S3YT95</accession>
<name>A0A8S3YT95_9EUPU</name>
<evidence type="ECO:0000313" key="3">
    <source>
        <dbReference type="Proteomes" id="UP000678393"/>
    </source>
</evidence>
<dbReference type="AlphaFoldDB" id="A0A8S3YT95"/>
<feature type="compositionally biased region" description="Polar residues" evidence="1">
    <location>
        <begin position="41"/>
        <end position="51"/>
    </location>
</feature>
<proteinExistence type="predicted"/>
<protein>
    <submittedName>
        <fullName evidence="2">Uncharacterized protein</fullName>
    </submittedName>
</protein>
<gene>
    <name evidence="2" type="ORF">CUNI_LOCUS4323</name>
</gene>